<dbReference type="SUPFAM" id="SSF54427">
    <property type="entry name" value="NTF2-like"/>
    <property type="match status" value="1"/>
</dbReference>
<gene>
    <name evidence="2" type="ORF">FHR19_000186</name>
</gene>
<dbReference type="InterPro" id="IPR032710">
    <property type="entry name" value="NTF2-like_dom_sf"/>
</dbReference>
<evidence type="ECO:0000313" key="2">
    <source>
        <dbReference type="EMBL" id="MBB5696861.1"/>
    </source>
</evidence>
<organism evidence="2 3">
    <name type="scientific">Sphingomonas yantingensis</name>
    <dbReference type="NCBI Taxonomy" id="1241761"/>
    <lineage>
        <taxon>Bacteria</taxon>
        <taxon>Pseudomonadati</taxon>
        <taxon>Pseudomonadota</taxon>
        <taxon>Alphaproteobacteria</taxon>
        <taxon>Sphingomonadales</taxon>
        <taxon>Sphingomonadaceae</taxon>
        <taxon>Sphingomonas</taxon>
    </lineage>
</organism>
<comment type="caution">
    <text evidence="2">The sequence shown here is derived from an EMBL/GenBank/DDBJ whole genome shotgun (WGS) entry which is preliminary data.</text>
</comment>
<dbReference type="Pfam" id="PF12680">
    <property type="entry name" value="SnoaL_2"/>
    <property type="match status" value="1"/>
</dbReference>
<dbReference type="InterPro" id="IPR037401">
    <property type="entry name" value="SnoaL-like"/>
</dbReference>
<dbReference type="Proteomes" id="UP000557739">
    <property type="component" value="Unassembled WGS sequence"/>
</dbReference>
<dbReference type="EMBL" id="JACIJJ010000001">
    <property type="protein sequence ID" value="MBB5696861.1"/>
    <property type="molecule type" value="Genomic_DNA"/>
</dbReference>
<feature type="domain" description="SnoaL-like" evidence="1">
    <location>
        <begin position="33"/>
        <end position="120"/>
    </location>
</feature>
<evidence type="ECO:0000313" key="3">
    <source>
        <dbReference type="Proteomes" id="UP000557739"/>
    </source>
</evidence>
<protein>
    <submittedName>
        <fullName evidence="2">Putative SnoaL-like aldol condensation-catalyzing enzyme</fullName>
    </submittedName>
</protein>
<dbReference type="AlphaFoldDB" id="A0A7W9AMA1"/>
<keyword evidence="3" id="KW-1185">Reference proteome</keyword>
<sequence>MKRALLSLALLGAAPPPDNRAIVADFARLFYFERDVKAAFNRYVVSDYVQHNPGIPDGRAAAVAALAPMFSQPGRVFAIKRILVDGDMAVIHIHAIPTPGSRGASVFDMYRLKNGRIVEHWDAIQPVPEQARNAHPMF</sequence>
<dbReference type="Gene3D" id="3.10.450.50">
    <property type="match status" value="1"/>
</dbReference>
<dbReference type="RefSeq" id="WP_184023374.1">
    <property type="nucleotide sequence ID" value="NZ_JACIJJ010000001.1"/>
</dbReference>
<accession>A0A7W9AMA1</accession>
<proteinExistence type="predicted"/>
<reference evidence="2 3" key="1">
    <citation type="submission" date="2020-08" db="EMBL/GenBank/DDBJ databases">
        <title>Genomic Encyclopedia of Type Strains, Phase IV (KMG-IV): sequencing the most valuable type-strain genomes for metagenomic binning, comparative biology and taxonomic classification.</title>
        <authorList>
            <person name="Goeker M."/>
        </authorList>
    </citation>
    <scope>NUCLEOTIDE SEQUENCE [LARGE SCALE GENOMIC DNA]</scope>
    <source>
        <strain evidence="2 3">DSM 27244</strain>
    </source>
</reference>
<name>A0A7W9AMA1_9SPHN</name>
<evidence type="ECO:0000259" key="1">
    <source>
        <dbReference type="Pfam" id="PF12680"/>
    </source>
</evidence>